<protein>
    <submittedName>
        <fullName evidence="1">Uncharacterized protein</fullName>
    </submittedName>
</protein>
<organism evidence="1">
    <name type="scientific">Timema monikensis</name>
    <dbReference type="NCBI Taxonomy" id="170555"/>
    <lineage>
        <taxon>Eukaryota</taxon>
        <taxon>Metazoa</taxon>
        <taxon>Ecdysozoa</taxon>
        <taxon>Arthropoda</taxon>
        <taxon>Hexapoda</taxon>
        <taxon>Insecta</taxon>
        <taxon>Pterygota</taxon>
        <taxon>Neoptera</taxon>
        <taxon>Polyneoptera</taxon>
        <taxon>Phasmatodea</taxon>
        <taxon>Timematodea</taxon>
        <taxon>Timematoidea</taxon>
        <taxon>Timematidae</taxon>
        <taxon>Timema</taxon>
    </lineage>
</organism>
<gene>
    <name evidence="1" type="ORF">TMSB3V08_LOCUS4181</name>
</gene>
<dbReference type="EMBL" id="OB793436">
    <property type="protein sequence ID" value="CAD7427331.1"/>
    <property type="molecule type" value="Genomic_DNA"/>
</dbReference>
<name>A0A7R9E749_9NEOP</name>
<sequence>MVQVIISGQSVIELQCWLNKASHHTLKYPRPRLRNMVRVHQQKEAGSRVSTDTDQGVFSDMFDCLWYSPHYKLNATLTHQALCLQNSEDVLLQQPGPWPLPVLPDRGAEVHSLCRVCMYRPVERLFRVVEGMYRAVEGMQWTVEGMFRAVEGMYRAVEVMYRAVEGMYRAVEGMYRAVEGMYRAVEVMYRAVEGMYRAVEGMYKAVESPLILRTTPCTCEMLATNINMVSVHL</sequence>
<dbReference type="AlphaFoldDB" id="A0A7R9E749"/>
<accession>A0A7R9E749</accession>
<reference evidence="1" key="1">
    <citation type="submission" date="2020-11" db="EMBL/GenBank/DDBJ databases">
        <authorList>
            <person name="Tran Van P."/>
        </authorList>
    </citation>
    <scope>NUCLEOTIDE SEQUENCE</scope>
</reference>
<proteinExistence type="predicted"/>
<evidence type="ECO:0000313" key="1">
    <source>
        <dbReference type="EMBL" id="CAD7427331.1"/>
    </source>
</evidence>
<dbReference type="SUPFAM" id="SSF58104">
    <property type="entry name" value="Methyl-accepting chemotaxis protein (MCP) signaling domain"/>
    <property type="match status" value="1"/>
</dbReference>